<evidence type="ECO:0000256" key="2">
    <source>
        <dbReference type="SAM" id="MobiDB-lite"/>
    </source>
</evidence>
<reference evidence="4" key="1">
    <citation type="submission" date="2021-03" db="EMBL/GenBank/DDBJ databases">
        <authorList>
            <person name="Bekaert M."/>
        </authorList>
    </citation>
    <scope>NUCLEOTIDE SEQUENCE</scope>
</reference>
<feature type="domain" description="CBF1-interacting co-repressor CIR N-terminal" evidence="3">
    <location>
        <begin position="23"/>
        <end position="59"/>
    </location>
</feature>
<dbReference type="EMBL" id="CAJPWZ010001251">
    <property type="protein sequence ID" value="CAG2211032.1"/>
    <property type="molecule type" value="Genomic_DNA"/>
</dbReference>
<feature type="compositionally biased region" description="Low complexity" evidence="2">
    <location>
        <begin position="76"/>
        <end position="100"/>
    </location>
</feature>
<feature type="coiled-coil region" evidence="1">
    <location>
        <begin position="29"/>
        <end position="60"/>
    </location>
</feature>
<dbReference type="Proteomes" id="UP000683360">
    <property type="component" value="Unassembled WGS sequence"/>
</dbReference>
<protein>
    <recommendedName>
        <fullName evidence="3">CBF1-interacting co-repressor CIR N-terminal domain-containing protein</fullName>
    </recommendedName>
</protein>
<proteinExistence type="predicted"/>
<evidence type="ECO:0000313" key="5">
    <source>
        <dbReference type="Proteomes" id="UP000683360"/>
    </source>
</evidence>
<name>A0A8S3RPT7_MYTED</name>
<dbReference type="Pfam" id="PF10197">
    <property type="entry name" value="Cir_N"/>
    <property type="match status" value="1"/>
</dbReference>
<accession>A0A8S3RPT7</accession>
<dbReference type="AlphaFoldDB" id="A0A8S3RPT7"/>
<keyword evidence="5" id="KW-1185">Reference proteome</keyword>
<feature type="compositionally biased region" description="Basic and acidic residues" evidence="2">
    <location>
        <begin position="102"/>
        <end position="119"/>
    </location>
</feature>
<evidence type="ECO:0000259" key="3">
    <source>
        <dbReference type="SMART" id="SM01083"/>
    </source>
</evidence>
<gene>
    <name evidence="4" type="ORF">MEDL_25080</name>
</gene>
<dbReference type="InterPro" id="IPR039875">
    <property type="entry name" value="LENG1-like"/>
</dbReference>
<feature type="region of interest" description="Disordered" evidence="2">
    <location>
        <begin position="63"/>
        <end position="154"/>
    </location>
</feature>
<dbReference type="SMART" id="SM01083">
    <property type="entry name" value="Cir_N"/>
    <property type="match status" value="1"/>
</dbReference>
<evidence type="ECO:0000256" key="1">
    <source>
        <dbReference type="SAM" id="Coils"/>
    </source>
</evidence>
<organism evidence="4 5">
    <name type="scientific">Mytilus edulis</name>
    <name type="common">Blue mussel</name>
    <dbReference type="NCBI Taxonomy" id="6550"/>
    <lineage>
        <taxon>Eukaryota</taxon>
        <taxon>Metazoa</taxon>
        <taxon>Spiralia</taxon>
        <taxon>Lophotrochozoa</taxon>
        <taxon>Mollusca</taxon>
        <taxon>Bivalvia</taxon>
        <taxon>Autobranchia</taxon>
        <taxon>Pteriomorphia</taxon>
        <taxon>Mytilida</taxon>
        <taxon>Mytiloidea</taxon>
        <taxon>Mytilidae</taxon>
        <taxon>Mytilinae</taxon>
        <taxon>Mytilus</taxon>
    </lineage>
</organism>
<evidence type="ECO:0000313" key="4">
    <source>
        <dbReference type="EMBL" id="CAG2211032.1"/>
    </source>
</evidence>
<dbReference type="InterPro" id="IPR019339">
    <property type="entry name" value="CIR_N_dom"/>
</dbReference>
<dbReference type="PANTHER" id="PTHR22093">
    <property type="entry name" value="LEUKOCYTE RECEPTOR CLUSTER LRC MEMBER 1"/>
    <property type="match status" value="1"/>
</dbReference>
<dbReference type="OrthoDB" id="2159131at2759"/>
<dbReference type="PANTHER" id="PTHR22093:SF0">
    <property type="entry name" value="LEUKOCYTE RECEPTOR CLUSTER MEMBER 1"/>
    <property type="match status" value="1"/>
</dbReference>
<sequence>MGKSKHDLNSKLNMYSNIELTTNWHVRRKDNIERVRKDEAQAAEEEKERQRKIALAEQEARTELLRSKNRKRIAETSETAESETITETGESEAVTCTETSTSDDKKKKKDEKETWEKKMGILTYLGQSRTDGNPTPWYLSKKRKKEEDGSISPR</sequence>
<keyword evidence="1" id="KW-0175">Coiled coil</keyword>
<comment type="caution">
    <text evidence="4">The sequence shown here is derived from an EMBL/GenBank/DDBJ whole genome shotgun (WGS) entry which is preliminary data.</text>
</comment>